<organism evidence="2 3">
    <name type="scientific">Marinobacter salarius</name>
    <dbReference type="NCBI Taxonomy" id="1420917"/>
    <lineage>
        <taxon>Bacteria</taxon>
        <taxon>Pseudomonadati</taxon>
        <taxon>Pseudomonadota</taxon>
        <taxon>Gammaproteobacteria</taxon>
        <taxon>Pseudomonadales</taxon>
        <taxon>Marinobacteraceae</taxon>
        <taxon>Marinobacter</taxon>
    </lineage>
</organism>
<dbReference type="Proteomes" id="UP000193100">
    <property type="component" value="Chromosome"/>
</dbReference>
<evidence type="ECO:0000313" key="2">
    <source>
        <dbReference type="EMBL" id="ARM84611.1"/>
    </source>
</evidence>
<name>A0A1W6KB36_9GAMM</name>
<protein>
    <submittedName>
        <fullName evidence="2">Uncharacterized protein</fullName>
    </submittedName>
</protein>
<feature type="transmembrane region" description="Helical" evidence="1">
    <location>
        <begin position="42"/>
        <end position="61"/>
    </location>
</feature>
<proteinExistence type="predicted"/>
<dbReference type="EMBL" id="CP020931">
    <property type="protein sequence ID" value="ARM84611.1"/>
    <property type="molecule type" value="Genomic_DNA"/>
</dbReference>
<accession>A0A1W6KB36</accession>
<sequence length="244" mass="27701">MLSKGILLFVRTVIILIIVIVLPQGLISVAAELGAEFDRGKAMNILLGVLVSIFLLIHYVLSRTCRRVRDNLVRSGYFVDARGFIDRFRDFFLVTLKGDSHQTLLPADNDVPRITVSDAGYLILTFDDFPSENLLLIRKQDPDDFTEEEFSALSQSDILRVFYKVYPKENDDKVESFAYSAACVNYFAKLESKSGILKIVTERHGEYDMTEYAQDLHEVVSSLSDLVFMFKSEAYSNLSPYGIH</sequence>
<gene>
    <name evidence="2" type="ORF">MARSALSMR5_02550</name>
</gene>
<evidence type="ECO:0000313" key="3">
    <source>
        <dbReference type="Proteomes" id="UP000193100"/>
    </source>
</evidence>
<keyword evidence="1" id="KW-0472">Membrane</keyword>
<keyword evidence="1" id="KW-1133">Transmembrane helix</keyword>
<evidence type="ECO:0000256" key="1">
    <source>
        <dbReference type="SAM" id="Phobius"/>
    </source>
</evidence>
<keyword evidence="1" id="KW-0812">Transmembrane</keyword>
<dbReference type="AlphaFoldDB" id="A0A1W6KB36"/>
<reference evidence="2 3" key="1">
    <citation type="submission" date="2017-04" db="EMBL/GenBank/DDBJ databases">
        <title>Genome Sequence of Marinobacter salarius strain SMR5 Isolated from a culture of the Diatom Skeletonema marinoi.</title>
        <authorList>
            <person name="Topel M."/>
            <person name="Pinder M.I.M."/>
            <person name="Johansson O.N."/>
            <person name="Kourtchenko O."/>
            <person name="Godhe A."/>
            <person name="Clarke A.K."/>
        </authorList>
    </citation>
    <scope>NUCLEOTIDE SEQUENCE [LARGE SCALE GENOMIC DNA]</scope>
    <source>
        <strain evidence="2 3">SMR5</strain>
    </source>
</reference>
<feature type="transmembrane region" description="Helical" evidence="1">
    <location>
        <begin position="6"/>
        <end position="30"/>
    </location>
</feature>